<evidence type="ECO:0000256" key="5">
    <source>
        <dbReference type="ARBA" id="ARBA00023242"/>
    </source>
</evidence>
<name>A0A4U7L2D5_9BASI</name>
<comment type="similarity">
    <text evidence="3">Belongs to the UTP11 family.</text>
</comment>
<feature type="region of interest" description="Disordered" evidence="6">
    <location>
        <begin position="195"/>
        <end position="252"/>
    </location>
</feature>
<feature type="compositionally biased region" description="Low complexity" evidence="6">
    <location>
        <begin position="163"/>
        <end position="172"/>
    </location>
</feature>
<comment type="subcellular location">
    <subcellularLocation>
        <location evidence="2">Nucleus</location>
        <location evidence="2">Nucleolus</location>
    </subcellularLocation>
</comment>
<evidence type="ECO:0000313" key="7">
    <source>
        <dbReference type="EMBL" id="TKY90960.1"/>
    </source>
</evidence>
<accession>A0A4U7L2D5</accession>
<evidence type="ECO:0000256" key="6">
    <source>
        <dbReference type="SAM" id="MobiDB-lite"/>
    </source>
</evidence>
<feature type="compositionally biased region" description="Polar residues" evidence="6">
    <location>
        <begin position="1"/>
        <end position="11"/>
    </location>
</feature>
<dbReference type="PANTHER" id="PTHR12838:SF0">
    <property type="entry name" value="U3 SMALL NUCLEOLAR RNA-ASSOCIATED PROTEIN 11-RELATED"/>
    <property type="match status" value="1"/>
</dbReference>
<dbReference type="GO" id="GO:0032040">
    <property type="term" value="C:small-subunit processome"/>
    <property type="evidence" value="ECO:0007669"/>
    <property type="project" value="InterPro"/>
</dbReference>
<protein>
    <recommendedName>
        <fullName evidence="9">U3 small nucleolar RNA-associated protein 11</fullName>
    </recommendedName>
</protein>
<reference evidence="7 8" key="1">
    <citation type="submission" date="2019-05" db="EMBL/GenBank/DDBJ databases">
        <title>Sporisorium graminicola CBS 10092 draft sequencing and annotation.</title>
        <authorList>
            <person name="Solano-Gonzalez S."/>
            <person name="Caddick M.X."/>
            <person name="Darby A."/>
        </authorList>
    </citation>
    <scope>NUCLEOTIDE SEQUENCE [LARGE SCALE GENOMIC DNA]</scope>
    <source>
        <strain evidence="7 8">CBS 10092</strain>
    </source>
</reference>
<dbReference type="GeneID" id="40723853"/>
<dbReference type="Pfam" id="PF03998">
    <property type="entry name" value="Utp11"/>
    <property type="match status" value="1"/>
</dbReference>
<evidence type="ECO:0000313" key="8">
    <source>
        <dbReference type="Proteomes" id="UP000306050"/>
    </source>
</evidence>
<dbReference type="PANTHER" id="PTHR12838">
    <property type="entry name" value="U3 SMALL NUCLEOLAR RNA-ASSOCIATED PROTEIN 11"/>
    <property type="match status" value="1"/>
</dbReference>
<dbReference type="GO" id="GO:0006364">
    <property type="term" value="P:rRNA processing"/>
    <property type="evidence" value="ECO:0007669"/>
    <property type="project" value="UniProtKB-KW"/>
</dbReference>
<comment type="caution">
    <text evidence="7">The sequence shown here is derived from an EMBL/GenBank/DDBJ whole genome shotgun (WGS) entry which is preliminary data.</text>
</comment>
<keyword evidence="8" id="KW-1185">Reference proteome</keyword>
<feature type="compositionally biased region" description="Basic residues" evidence="6">
    <location>
        <begin position="336"/>
        <end position="349"/>
    </location>
</feature>
<evidence type="ECO:0000256" key="2">
    <source>
        <dbReference type="ARBA" id="ARBA00004604"/>
    </source>
</evidence>
<gene>
    <name evidence="7" type="ORF">EX895_000958</name>
</gene>
<feature type="compositionally biased region" description="Polar residues" evidence="6">
    <location>
        <begin position="195"/>
        <end position="206"/>
    </location>
</feature>
<keyword evidence="4" id="KW-0698">rRNA processing</keyword>
<comment type="function">
    <text evidence="1">Involved in nucleolar processing of pre-18S ribosomal RNA.</text>
</comment>
<dbReference type="Proteomes" id="UP000306050">
    <property type="component" value="Chromosome SGRAM_1"/>
</dbReference>
<evidence type="ECO:0000256" key="4">
    <source>
        <dbReference type="ARBA" id="ARBA00022552"/>
    </source>
</evidence>
<evidence type="ECO:0000256" key="1">
    <source>
        <dbReference type="ARBA" id="ARBA00004099"/>
    </source>
</evidence>
<organism evidence="7 8">
    <name type="scientific">Sporisorium graminicola</name>
    <dbReference type="NCBI Taxonomy" id="280036"/>
    <lineage>
        <taxon>Eukaryota</taxon>
        <taxon>Fungi</taxon>
        <taxon>Dikarya</taxon>
        <taxon>Basidiomycota</taxon>
        <taxon>Ustilaginomycotina</taxon>
        <taxon>Ustilaginomycetes</taxon>
        <taxon>Ustilaginales</taxon>
        <taxon>Ustilaginaceae</taxon>
        <taxon>Sporisorium</taxon>
    </lineage>
</organism>
<evidence type="ECO:0008006" key="9">
    <source>
        <dbReference type="Google" id="ProtNLM"/>
    </source>
</evidence>
<sequence>MAGMQGSSLRNAVQRCNHKERSQPVGRAKLGLLEKHKDYVLRAKDHHKKRDMLKRLSEKAAMRNKDEFYFGMINSSTRKGVHQHARPSEQLNNDVVALLKTQDVGYIRAQIIAEKKRIKGLVERIAPSVAQLSMEWLDEKENRKPTLERAGLIAKPSAKGRRSSSSAKASSSNGLIGAQGKKTVWLDDADAIRSYQSTSTSTSEPAQPSADDADEDEDMGNSWIDDLPSDTSDIEDDPTPSSSPSASQLKKGTKHLGYLTTELASRYARLDQLQLAAEKLNLVRALMTHKGGSSRIVKSSKKDTLTDAVIKGKVTSNGLALQDTDDEDDDAEAGKSKPKVYKFSKERKR</sequence>
<dbReference type="EMBL" id="SRRM01000002">
    <property type="protein sequence ID" value="TKY90960.1"/>
    <property type="molecule type" value="Genomic_DNA"/>
</dbReference>
<feature type="region of interest" description="Disordered" evidence="6">
    <location>
        <begin position="147"/>
        <end position="174"/>
    </location>
</feature>
<feature type="region of interest" description="Disordered" evidence="6">
    <location>
        <begin position="316"/>
        <end position="349"/>
    </location>
</feature>
<dbReference type="KEGG" id="sgra:EX895_000958"/>
<keyword evidence="5" id="KW-0539">Nucleus</keyword>
<dbReference type="OrthoDB" id="29058at2759"/>
<dbReference type="InterPro" id="IPR007144">
    <property type="entry name" value="SSU_processome_Utp11"/>
</dbReference>
<proteinExistence type="inferred from homology"/>
<dbReference type="RefSeq" id="XP_029742945.1">
    <property type="nucleotide sequence ID" value="XM_029881559.1"/>
</dbReference>
<feature type="region of interest" description="Disordered" evidence="6">
    <location>
        <begin position="1"/>
        <end position="25"/>
    </location>
</feature>
<dbReference type="AlphaFoldDB" id="A0A4U7L2D5"/>
<evidence type="ECO:0000256" key="3">
    <source>
        <dbReference type="ARBA" id="ARBA00008105"/>
    </source>
</evidence>